<comment type="caution">
    <text evidence="1">The sequence shown here is derived from an EMBL/GenBank/DDBJ whole genome shotgun (WGS) entry which is preliminary data.</text>
</comment>
<gene>
    <name evidence="1" type="ORF">FLL45_14725</name>
</gene>
<name>A0A545TA72_9GAMM</name>
<organism evidence="1 2">
    <name type="scientific">Aliikangiella marina</name>
    <dbReference type="NCBI Taxonomy" id="1712262"/>
    <lineage>
        <taxon>Bacteria</taxon>
        <taxon>Pseudomonadati</taxon>
        <taxon>Pseudomonadota</taxon>
        <taxon>Gammaproteobacteria</taxon>
        <taxon>Oceanospirillales</taxon>
        <taxon>Pleioneaceae</taxon>
        <taxon>Aliikangiella</taxon>
    </lineage>
</organism>
<sequence length="105" mass="12059">MNCSVEKTFDGKINTLLISGVIINRWLLARALRKVPGLRITVKPSLSGFYSNKPILCFSYKNIDFVAELDPFSNNQIEIREKHCHAKHELLEVYKVLNSFGFPYV</sequence>
<dbReference type="RefSeq" id="WP_142942816.1">
    <property type="nucleotide sequence ID" value="NZ_VIKR01000003.1"/>
</dbReference>
<protein>
    <submittedName>
        <fullName evidence="1">Uncharacterized protein</fullName>
    </submittedName>
</protein>
<evidence type="ECO:0000313" key="2">
    <source>
        <dbReference type="Proteomes" id="UP000317839"/>
    </source>
</evidence>
<evidence type="ECO:0000313" key="1">
    <source>
        <dbReference type="EMBL" id="TQV74108.1"/>
    </source>
</evidence>
<dbReference type="AlphaFoldDB" id="A0A545TA72"/>
<accession>A0A545TA72</accession>
<reference evidence="1 2" key="1">
    <citation type="submission" date="2019-06" db="EMBL/GenBank/DDBJ databases">
        <title>Draft genome of Aliikangiella marina GYP-15.</title>
        <authorList>
            <person name="Wang G."/>
        </authorList>
    </citation>
    <scope>NUCLEOTIDE SEQUENCE [LARGE SCALE GENOMIC DNA]</scope>
    <source>
        <strain evidence="1 2">GYP-15</strain>
    </source>
</reference>
<dbReference type="Proteomes" id="UP000317839">
    <property type="component" value="Unassembled WGS sequence"/>
</dbReference>
<dbReference type="EMBL" id="VIKR01000003">
    <property type="protein sequence ID" value="TQV74108.1"/>
    <property type="molecule type" value="Genomic_DNA"/>
</dbReference>
<proteinExistence type="predicted"/>
<keyword evidence="2" id="KW-1185">Reference proteome</keyword>